<dbReference type="RefSeq" id="WP_011642932.1">
    <property type="nucleotide sequence ID" value="NC_008347.1"/>
</dbReference>
<accession>Q0AR02</accession>
<sequence precursor="true">MFRDLCRIVGVSLALFTFPVEPAFAKQDDSSTPYRNSFLGSSGLSDRQLDDATWRLRFRGVATKAELDDYFLLKAAEIGQEEGYGYFLISDPVFENQRSIRYLNCSETVNNILVCDRPRGEGQPPLELRAETLIEFVSEPVAASHRVSETYNRLAPLYIDADD</sequence>
<dbReference type="NCBIfam" id="NF047637">
    <property type="entry name" value="lipo_CC0125"/>
    <property type="match status" value="1"/>
</dbReference>
<keyword evidence="2" id="KW-1185">Reference proteome</keyword>
<gene>
    <name evidence="1" type="ordered locus">Mmar10_0992</name>
</gene>
<dbReference type="AlphaFoldDB" id="Q0AR02"/>
<evidence type="ECO:0000313" key="2">
    <source>
        <dbReference type="Proteomes" id="UP000001964"/>
    </source>
</evidence>
<proteinExistence type="predicted"/>
<organism evidence="1 2">
    <name type="scientific">Maricaulis maris (strain MCS10)</name>
    <name type="common">Caulobacter maris</name>
    <dbReference type="NCBI Taxonomy" id="394221"/>
    <lineage>
        <taxon>Bacteria</taxon>
        <taxon>Pseudomonadati</taxon>
        <taxon>Pseudomonadota</taxon>
        <taxon>Alphaproteobacteria</taxon>
        <taxon>Maricaulales</taxon>
        <taxon>Maricaulaceae</taxon>
        <taxon>Maricaulis</taxon>
    </lineage>
</organism>
<dbReference type="HOGENOM" id="CLU_1625113_0_0_5"/>
<dbReference type="EMBL" id="CP000449">
    <property type="protein sequence ID" value="ABI65285.1"/>
    <property type="molecule type" value="Genomic_DNA"/>
</dbReference>
<name>Q0AR02_MARMM</name>
<dbReference type="KEGG" id="mmr:Mmar10_0992"/>
<evidence type="ECO:0000313" key="1">
    <source>
        <dbReference type="EMBL" id="ABI65285.1"/>
    </source>
</evidence>
<reference evidence="1 2" key="1">
    <citation type="submission" date="2006-08" db="EMBL/GenBank/DDBJ databases">
        <title>Complete sequence of Maricaulis maris MCS10.</title>
        <authorList>
            <consortium name="US DOE Joint Genome Institute"/>
            <person name="Copeland A."/>
            <person name="Lucas S."/>
            <person name="Lapidus A."/>
            <person name="Barry K."/>
            <person name="Detter J.C."/>
            <person name="Glavina del Rio T."/>
            <person name="Hammon N."/>
            <person name="Israni S."/>
            <person name="Dalin E."/>
            <person name="Tice H."/>
            <person name="Pitluck S."/>
            <person name="Saunders E."/>
            <person name="Brettin T."/>
            <person name="Bruce D."/>
            <person name="Han C."/>
            <person name="Tapia R."/>
            <person name="Gilna P."/>
            <person name="Schmutz J."/>
            <person name="Larimer F."/>
            <person name="Land M."/>
            <person name="Hauser L."/>
            <person name="Kyrpides N."/>
            <person name="Mikhailova N."/>
            <person name="Viollier P."/>
            <person name="Stephens C."/>
            <person name="Richardson P."/>
        </authorList>
    </citation>
    <scope>NUCLEOTIDE SEQUENCE [LARGE SCALE GENOMIC DNA]</scope>
    <source>
        <strain evidence="1 2">MCS10</strain>
    </source>
</reference>
<protein>
    <submittedName>
        <fullName evidence="1">Uncharacterized protein</fullName>
    </submittedName>
</protein>
<dbReference type="STRING" id="394221.Mmar10_0992"/>
<dbReference type="Proteomes" id="UP000001964">
    <property type="component" value="Chromosome"/>
</dbReference>